<reference evidence="5" key="1">
    <citation type="journal article" date="2014" name="Genome Biol. Evol.">
        <title>Three classes of plasmid (47-63 kb) carry the type B neurotoxin gene cluster of group II Clostridium botulinum.</title>
        <authorList>
            <person name="Carter A.T."/>
            <person name="Austin J.W."/>
            <person name="Weedmark K.A."/>
            <person name="Corbett C."/>
            <person name="Peck M.W."/>
        </authorList>
    </citation>
    <scope>NUCLEOTIDE SEQUENCE</scope>
    <source>
        <strain evidence="2">CDC3875</strain>
        <strain evidence="5">CDC3897</strain>
        <strain evidence="3">CDC5900</strain>
        <strain evidence="4">IFR_05/025</strain>
        <plasmid evidence="4">p05/025</plasmid>
        <plasmid evidence="2">pCDC3875</plasmid>
        <plasmid evidence="5">pCDC3897</plasmid>
        <plasmid evidence="3">pCDC5900</plasmid>
    </source>
</reference>
<proteinExistence type="predicted"/>
<dbReference type="InterPro" id="IPR001387">
    <property type="entry name" value="Cro/C1-type_HTH"/>
</dbReference>
<dbReference type="GO" id="GO:0003677">
    <property type="term" value="F:DNA binding"/>
    <property type="evidence" value="ECO:0007669"/>
    <property type="project" value="InterPro"/>
</dbReference>
<dbReference type="EMBL" id="KJ776580">
    <property type="protein sequence ID" value="AIW54723.1"/>
    <property type="molecule type" value="Genomic_DNA"/>
</dbReference>
<geneLocation type="plasmid" evidence="4">
    <name>p05/025</name>
</geneLocation>
<sequence>MKKFKNKLIDIREKNRFSRNDVAKELKKSYDFVAGIEQGTRNINLNEAVKLAKLYKTSIEDIHKATLAKSEI</sequence>
<dbReference type="EMBL" id="KJ776582">
    <property type="protein sequence ID" value="AIW54852.1"/>
    <property type="molecule type" value="Genomic_DNA"/>
</dbReference>
<dbReference type="AlphaFoldDB" id="A0A0A0V0A5"/>
<accession>A0A0A0V0A5</accession>
<evidence type="ECO:0000313" key="2">
    <source>
        <dbReference type="EMBL" id="AIW54603.1"/>
    </source>
</evidence>
<dbReference type="EMBL" id="KJ776578">
    <property type="protein sequence ID" value="AIW54603.1"/>
    <property type="molecule type" value="Genomic_DNA"/>
</dbReference>
<dbReference type="Gene3D" id="1.10.260.40">
    <property type="entry name" value="lambda repressor-like DNA-binding domains"/>
    <property type="match status" value="1"/>
</dbReference>
<dbReference type="EMBL" id="KJ776581">
    <property type="protein sequence ID" value="AIW54785.1"/>
    <property type="molecule type" value="Genomic_DNA"/>
</dbReference>
<dbReference type="Pfam" id="PF01381">
    <property type="entry name" value="HTH_3"/>
    <property type="match status" value="1"/>
</dbReference>
<geneLocation type="plasmid" evidence="3">
    <name>pCDC5900</name>
</geneLocation>
<evidence type="ECO:0000313" key="3">
    <source>
        <dbReference type="EMBL" id="AIW54723.1"/>
    </source>
</evidence>
<dbReference type="CDD" id="cd00093">
    <property type="entry name" value="HTH_XRE"/>
    <property type="match status" value="1"/>
</dbReference>
<geneLocation type="plasmid" evidence="5">
    <name>pCDC3897</name>
</geneLocation>
<geneLocation type="plasmid" evidence="2">
    <name>pCDC3875</name>
</geneLocation>
<dbReference type="SMART" id="SM00530">
    <property type="entry name" value="HTH_XRE"/>
    <property type="match status" value="1"/>
</dbReference>
<evidence type="ECO:0000313" key="5">
    <source>
        <dbReference type="EMBL" id="AIW54852.1"/>
    </source>
</evidence>
<organism evidence="5">
    <name type="scientific">Clostridium botulinum</name>
    <dbReference type="NCBI Taxonomy" id="1491"/>
    <lineage>
        <taxon>Bacteria</taxon>
        <taxon>Bacillati</taxon>
        <taxon>Bacillota</taxon>
        <taxon>Clostridia</taxon>
        <taxon>Eubacteriales</taxon>
        <taxon>Clostridiaceae</taxon>
        <taxon>Clostridium</taxon>
    </lineage>
</organism>
<evidence type="ECO:0000313" key="4">
    <source>
        <dbReference type="EMBL" id="AIW54785.1"/>
    </source>
</evidence>
<dbReference type="SUPFAM" id="SSF47413">
    <property type="entry name" value="lambda repressor-like DNA-binding domains"/>
    <property type="match status" value="1"/>
</dbReference>
<evidence type="ECO:0000259" key="1">
    <source>
        <dbReference type="PROSITE" id="PS50943"/>
    </source>
</evidence>
<name>A0A0A0V0A5_CLOBO</name>
<keyword evidence="5" id="KW-0614">Plasmid</keyword>
<feature type="domain" description="HTH cro/C1-type" evidence="1">
    <location>
        <begin position="8"/>
        <end position="62"/>
    </location>
</feature>
<dbReference type="PROSITE" id="PS50943">
    <property type="entry name" value="HTH_CROC1"/>
    <property type="match status" value="1"/>
</dbReference>
<dbReference type="RefSeq" id="WP_172685578.1">
    <property type="nucleotide sequence ID" value="NZ_KJ776578.1"/>
</dbReference>
<protein>
    <submittedName>
        <fullName evidence="2 5">HTH XRE superfamily</fullName>
    </submittedName>
</protein>
<dbReference type="InterPro" id="IPR010982">
    <property type="entry name" value="Lambda_DNA-bd_dom_sf"/>
</dbReference>